<keyword evidence="1" id="KW-1133">Transmembrane helix</keyword>
<evidence type="ECO:0000313" key="4">
    <source>
        <dbReference type="Proteomes" id="UP000321304"/>
    </source>
</evidence>
<keyword evidence="4" id="KW-1185">Reference proteome</keyword>
<dbReference type="Pfam" id="PF19588">
    <property type="entry name" value="SxtJ"/>
    <property type="match status" value="1"/>
</dbReference>
<evidence type="ECO:0000256" key="2">
    <source>
        <dbReference type="SAM" id="SignalP"/>
    </source>
</evidence>
<proteinExistence type="predicted"/>
<keyword evidence="2" id="KW-0732">Signal</keyword>
<keyword evidence="1" id="KW-0472">Membrane</keyword>
<accession>A0A560KVQ0</accession>
<evidence type="ECO:0000256" key="1">
    <source>
        <dbReference type="SAM" id="Phobius"/>
    </source>
</evidence>
<dbReference type="Proteomes" id="UP000321304">
    <property type="component" value="Unassembled WGS sequence"/>
</dbReference>
<gene>
    <name evidence="3" type="ORF">FBZ93_12263</name>
</gene>
<dbReference type="OrthoDB" id="7375605at2"/>
<comment type="caution">
    <text evidence="3">The sequence shown here is derived from an EMBL/GenBank/DDBJ whole genome shotgun (WGS) entry which is preliminary data.</text>
</comment>
<keyword evidence="1" id="KW-0812">Transmembrane</keyword>
<dbReference type="EMBL" id="VITY01000022">
    <property type="protein sequence ID" value="TWB87282.1"/>
    <property type="molecule type" value="Genomic_DNA"/>
</dbReference>
<feature type="transmembrane region" description="Helical" evidence="1">
    <location>
        <begin position="38"/>
        <end position="60"/>
    </location>
</feature>
<evidence type="ECO:0000313" key="3">
    <source>
        <dbReference type="EMBL" id="TWB87282.1"/>
    </source>
</evidence>
<feature type="signal peptide" evidence="2">
    <location>
        <begin position="1"/>
        <end position="28"/>
    </location>
</feature>
<name>A0A560KVQ0_9BRAD</name>
<organism evidence="3 4">
    <name type="scientific">Bradyrhizobium macuxiense</name>
    <dbReference type="NCBI Taxonomy" id="1755647"/>
    <lineage>
        <taxon>Bacteria</taxon>
        <taxon>Pseudomonadati</taxon>
        <taxon>Pseudomonadota</taxon>
        <taxon>Alphaproteobacteria</taxon>
        <taxon>Hyphomicrobiales</taxon>
        <taxon>Nitrobacteraceae</taxon>
        <taxon>Bradyrhizobium</taxon>
    </lineage>
</organism>
<reference evidence="3 4" key="1">
    <citation type="submission" date="2019-06" db="EMBL/GenBank/DDBJ databases">
        <title>Genomic Encyclopedia of Type Strains, Phase IV (KMG-V): Genome sequencing to study the core and pangenomes of soil and plant-associated prokaryotes.</title>
        <authorList>
            <person name="Whitman W."/>
        </authorList>
    </citation>
    <scope>NUCLEOTIDE SEQUENCE [LARGE SCALE GENOMIC DNA]</scope>
    <source>
        <strain evidence="3 4">BR 10355</strain>
    </source>
</reference>
<sequence>MRVPAKLPTNRRFGLAFCAAFLALGAYAAIKGHVAAAYASFFAISVAFGGIALTVPRILAPLNLLWFYLGELLGRIVSPLVLGIIYFGLLVPISFVARLLGRDELHLKRRPVASYWISRNPPGPTGQSFTHQF</sequence>
<dbReference type="InterPro" id="IPR045781">
    <property type="entry name" value="SxtJ"/>
</dbReference>
<feature type="transmembrane region" description="Helical" evidence="1">
    <location>
        <begin position="72"/>
        <end position="97"/>
    </location>
</feature>
<evidence type="ECO:0008006" key="5">
    <source>
        <dbReference type="Google" id="ProtNLM"/>
    </source>
</evidence>
<dbReference type="RefSeq" id="WP_146992735.1">
    <property type="nucleotide sequence ID" value="NZ_VITY01000022.1"/>
</dbReference>
<feature type="chain" id="PRO_5021950468" description="SxtJ" evidence="2">
    <location>
        <begin position="29"/>
        <end position="133"/>
    </location>
</feature>
<dbReference type="AlphaFoldDB" id="A0A560KVQ0"/>
<protein>
    <recommendedName>
        <fullName evidence="5">SxtJ</fullName>
    </recommendedName>
</protein>